<dbReference type="PANTHER" id="PTHR18895">
    <property type="entry name" value="HEMK METHYLTRANSFERASE"/>
    <property type="match status" value="1"/>
</dbReference>
<evidence type="ECO:0000313" key="8">
    <source>
        <dbReference type="EMBL" id="GCL63995.1"/>
    </source>
</evidence>
<feature type="binding site" evidence="5">
    <location>
        <position position="184"/>
    </location>
    <ligand>
        <name>S-adenosyl-L-methionine</name>
        <dbReference type="ChEBI" id="CHEBI:59789"/>
    </ligand>
</feature>
<dbReference type="RefSeq" id="WP_228027126.1">
    <property type="nucleotide sequence ID" value="NZ_BJCL01000007.1"/>
</dbReference>
<feature type="binding site" evidence="5">
    <location>
        <position position="200"/>
    </location>
    <ligand>
        <name>S-adenosyl-L-methionine</name>
        <dbReference type="ChEBI" id="CHEBI:59789"/>
    </ligand>
</feature>
<comment type="caution">
    <text evidence="8">The sequence shown here is derived from an EMBL/GenBank/DDBJ whole genome shotgun (WGS) entry which is preliminary data.</text>
</comment>
<accession>A0A480AW26</accession>
<dbReference type="Pfam" id="PF17827">
    <property type="entry name" value="PrmC_N"/>
    <property type="match status" value="1"/>
</dbReference>
<dbReference type="NCBIfam" id="TIGR00536">
    <property type="entry name" value="hemK_fam"/>
    <property type="match status" value="1"/>
</dbReference>
<feature type="binding site" evidence="5">
    <location>
        <begin position="134"/>
        <end position="138"/>
    </location>
    <ligand>
        <name>S-adenosyl-L-methionine</name>
        <dbReference type="ChEBI" id="CHEBI:59789"/>
    </ligand>
</feature>
<evidence type="ECO:0000256" key="1">
    <source>
        <dbReference type="ARBA" id="ARBA00022603"/>
    </source>
</evidence>
<comment type="catalytic activity">
    <reaction evidence="4 5">
        <text>L-glutaminyl-[peptide chain release factor] + S-adenosyl-L-methionine = N(5)-methyl-L-glutaminyl-[peptide chain release factor] + S-adenosyl-L-homocysteine + H(+)</text>
        <dbReference type="Rhea" id="RHEA:42896"/>
        <dbReference type="Rhea" id="RHEA-COMP:10271"/>
        <dbReference type="Rhea" id="RHEA-COMP:10272"/>
        <dbReference type="ChEBI" id="CHEBI:15378"/>
        <dbReference type="ChEBI" id="CHEBI:30011"/>
        <dbReference type="ChEBI" id="CHEBI:57856"/>
        <dbReference type="ChEBI" id="CHEBI:59789"/>
        <dbReference type="ChEBI" id="CHEBI:61891"/>
        <dbReference type="EC" id="2.1.1.297"/>
    </reaction>
</comment>
<feature type="binding site" evidence="5">
    <location>
        <begin position="200"/>
        <end position="203"/>
    </location>
    <ligand>
        <name>substrate</name>
    </ligand>
</feature>
<comment type="function">
    <text evidence="5">Methylates the class 1 translation termination release factors RF1/PrfA and RF2/PrfB on the glutamine residue of the universally conserved GGQ motif.</text>
</comment>
<feature type="binding site" evidence="5">
    <location>
        <position position="157"/>
    </location>
    <ligand>
        <name>S-adenosyl-L-methionine</name>
        <dbReference type="ChEBI" id="CHEBI:59789"/>
    </ligand>
</feature>
<dbReference type="InterPro" id="IPR040758">
    <property type="entry name" value="PrmC_N"/>
</dbReference>
<evidence type="ECO:0000256" key="2">
    <source>
        <dbReference type="ARBA" id="ARBA00022679"/>
    </source>
</evidence>
<dbReference type="GO" id="GO:0003676">
    <property type="term" value="F:nucleic acid binding"/>
    <property type="evidence" value="ECO:0007669"/>
    <property type="project" value="InterPro"/>
</dbReference>
<dbReference type="PROSITE" id="PS00092">
    <property type="entry name" value="N6_MTASE"/>
    <property type="match status" value="1"/>
</dbReference>
<gene>
    <name evidence="5 8" type="primary">prmC</name>
    <name evidence="8" type="ORF">AQPW35_30760</name>
</gene>
<dbReference type="GO" id="GO:0102559">
    <property type="term" value="F:peptide chain release factor N(5)-glutamine methyltransferase activity"/>
    <property type="evidence" value="ECO:0007669"/>
    <property type="project" value="UniProtKB-EC"/>
</dbReference>
<dbReference type="Proteomes" id="UP000301751">
    <property type="component" value="Unassembled WGS sequence"/>
</dbReference>
<dbReference type="Gene3D" id="3.40.50.150">
    <property type="entry name" value="Vaccinia Virus protein VP39"/>
    <property type="match status" value="1"/>
</dbReference>
<evidence type="ECO:0000259" key="6">
    <source>
        <dbReference type="Pfam" id="PF05175"/>
    </source>
</evidence>
<keyword evidence="2 5" id="KW-0808">Transferase</keyword>
<dbReference type="PANTHER" id="PTHR18895:SF74">
    <property type="entry name" value="MTRF1L RELEASE FACTOR GLUTAMINE METHYLTRANSFERASE"/>
    <property type="match status" value="1"/>
</dbReference>
<dbReference type="InterPro" id="IPR007848">
    <property type="entry name" value="Small_mtfrase_dom"/>
</dbReference>
<organism evidence="8 9">
    <name type="scientific">Pseudaquabacterium pictum</name>
    <dbReference type="NCBI Taxonomy" id="2315236"/>
    <lineage>
        <taxon>Bacteria</taxon>
        <taxon>Pseudomonadati</taxon>
        <taxon>Pseudomonadota</taxon>
        <taxon>Betaproteobacteria</taxon>
        <taxon>Burkholderiales</taxon>
        <taxon>Sphaerotilaceae</taxon>
        <taxon>Pseudaquabacterium</taxon>
    </lineage>
</organism>
<comment type="similarity">
    <text evidence="5">Belongs to the protein N5-glutamine methyltransferase family. PrmC subfamily.</text>
</comment>
<dbReference type="EC" id="2.1.1.297" evidence="5"/>
<dbReference type="AlphaFoldDB" id="A0A480AW26"/>
<protein>
    <recommendedName>
        <fullName evidence="5">Release factor glutamine methyltransferase</fullName>
        <shortName evidence="5">RF MTase</shortName>
        <ecNumber evidence="5">2.1.1.297</ecNumber>
    </recommendedName>
    <alternativeName>
        <fullName evidence="5">N5-glutamine methyltransferase PrmC</fullName>
    </alternativeName>
    <alternativeName>
        <fullName evidence="5">Protein-(glutamine-N5) MTase PrmC</fullName>
    </alternativeName>
    <alternativeName>
        <fullName evidence="5">Protein-glutamine N-methyltransferase PrmC</fullName>
    </alternativeName>
</protein>
<evidence type="ECO:0000256" key="4">
    <source>
        <dbReference type="ARBA" id="ARBA00048391"/>
    </source>
</evidence>
<evidence type="ECO:0000256" key="5">
    <source>
        <dbReference type="HAMAP-Rule" id="MF_02126"/>
    </source>
</evidence>
<sequence>MSNAVGLSNAVDVSTAAGAPTIAQALAAARAQGLDRLDAQWLLGHVLGQTSAWLISHDEQPLAATDAHTYAALCRRRTDGEPLAYLVGQAGFHGLTLQVTPDVLVPRPDTETLVDWALDLLPTLPTPPQVADLGTGSGAIALAVAHRHPAAQVTATDLSPAALAVAQANARRLGLAPQWAEGAWWQALPAGARFHLVLSNPPYIAGADPHLPALRHEPQLALTPGGDGLDALRQIIAGAPAHLHPGGWLLLEHGWDQADAVAALLAEAGFGSIGHRLDLGGHARCTGGRREDGNKG</sequence>
<dbReference type="InterPro" id="IPR050320">
    <property type="entry name" value="N5-glutamine_MTase"/>
</dbReference>
<dbReference type="SUPFAM" id="SSF53335">
    <property type="entry name" value="S-adenosyl-L-methionine-dependent methyltransferases"/>
    <property type="match status" value="1"/>
</dbReference>
<feature type="domain" description="Release factor glutamine methyltransferase N-terminal" evidence="7">
    <location>
        <begin position="24"/>
        <end position="88"/>
    </location>
</feature>
<proteinExistence type="inferred from homology"/>
<feature type="domain" description="Methyltransferase small" evidence="6">
    <location>
        <begin position="120"/>
        <end position="210"/>
    </location>
</feature>
<evidence type="ECO:0000313" key="9">
    <source>
        <dbReference type="Proteomes" id="UP000301751"/>
    </source>
</evidence>
<evidence type="ECO:0000256" key="3">
    <source>
        <dbReference type="ARBA" id="ARBA00022691"/>
    </source>
</evidence>
<dbReference type="InterPro" id="IPR004556">
    <property type="entry name" value="HemK-like"/>
</dbReference>
<reference evidence="9" key="1">
    <citation type="submission" date="2019-03" db="EMBL/GenBank/DDBJ databases">
        <title>Aquabacterium pictum sp.nov., the first bacteriochlorophyll a-containing freshwater bacterium in the genus Aquabacterium of the class Betaproteobacteria.</title>
        <authorList>
            <person name="Hirose S."/>
            <person name="Tank M."/>
            <person name="Hara E."/>
            <person name="Tamaki H."/>
            <person name="Takaichi S."/>
            <person name="Haruta S."/>
            <person name="Hanada S."/>
        </authorList>
    </citation>
    <scope>NUCLEOTIDE SEQUENCE [LARGE SCALE GENOMIC DNA]</scope>
    <source>
        <strain evidence="9">W35</strain>
    </source>
</reference>
<keyword evidence="3 5" id="KW-0949">S-adenosyl-L-methionine</keyword>
<dbReference type="CDD" id="cd02440">
    <property type="entry name" value="AdoMet_MTases"/>
    <property type="match status" value="1"/>
</dbReference>
<dbReference type="NCBIfam" id="TIGR03534">
    <property type="entry name" value="RF_mod_PrmC"/>
    <property type="match status" value="1"/>
</dbReference>
<keyword evidence="9" id="KW-1185">Reference proteome</keyword>
<dbReference type="InterPro" id="IPR019874">
    <property type="entry name" value="RF_methyltr_PrmC"/>
</dbReference>
<dbReference type="Pfam" id="PF05175">
    <property type="entry name" value="MTS"/>
    <property type="match status" value="1"/>
</dbReference>
<dbReference type="HAMAP" id="MF_02126">
    <property type="entry name" value="RF_methyltr_PrmC"/>
    <property type="match status" value="1"/>
</dbReference>
<keyword evidence="1 5" id="KW-0489">Methyltransferase</keyword>
<dbReference type="FunFam" id="3.40.50.150:FF:000053">
    <property type="entry name" value="Release factor glutamine methyltransferase"/>
    <property type="match status" value="1"/>
</dbReference>
<dbReference type="EMBL" id="BJCL01000007">
    <property type="protein sequence ID" value="GCL63995.1"/>
    <property type="molecule type" value="Genomic_DNA"/>
</dbReference>
<dbReference type="InterPro" id="IPR002052">
    <property type="entry name" value="DNA_methylase_N6_adenine_CS"/>
</dbReference>
<dbReference type="GO" id="GO:0032259">
    <property type="term" value="P:methylation"/>
    <property type="evidence" value="ECO:0007669"/>
    <property type="project" value="UniProtKB-KW"/>
</dbReference>
<dbReference type="InterPro" id="IPR029063">
    <property type="entry name" value="SAM-dependent_MTases_sf"/>
</dbReference>
<dbReference type="Gene3D" id="1.10.8.10">
    <property type="entry name" value="DNA helicase RuvA subunit, C-terminal domain"/>
    <property type="match status" value="1"/>
</dbReference>
<evidence type="ECO:0000259" key="7">
    <source>
        <dbReference type="Pfam" id="PF17827"/>
    </source>
</evidence>
<name>A0A480AW26_9BURK</name>